<keyword evidence="14" id="KW-1185">Reference proteome</keyword>
<evidence type="ECO:0000256" key="10">
    <source>
        <dbReference type="SAM" id="Phobius"/>
    </source>
</evidence>
<dbReference type="Pfam" id="PF02518">
    <property type="entry name" value="HATPase_c"/>
    <property type="match status" value="1"/>
</dbReference>
<proteinExistence type="predicted"/>
<dbReference type="InterPro" id="IPR003594">
    <property type="entry name" value="HATPase_dom"/>
</dbReference>
<dbReference type="InterPro" id="IPR011006">
    <property type="entry name" value="CheY-like_superfamily"/>
</dbReference>
<dbReference type="OrthoDB" id="9810730at2"/>
<dbReference type="InterPro" id="IPR036097">
    <property type="entry name" value="HisK_dim/P_sf"/>
</dbReference>
<dbReference type="PANTHER" id="PTHR43047">
    <property type="entry name" value="TWO-COMPONENT HISTIDINE PROTEIN KINASE"/>
    <property type="match status" value="1"/>
</dbReference>
<comment type="catalytic activity">
    <reaction evidence="1">
        <text>ATP + protein L-histidine = ADP + protein N-phospho-L-histidine.</text>
        <dbReference type="EC" id="2.7.13.3"/>
    </reaction>
</comment>
<dbReference type="InterPro" id="IPR001789">
    <property type="entry name" value="Sig_transdc_resp-reg_receiver"/>
</dbReference>
<keyword evidence="4" id="KW-0808">Transferase</keyword>
<evidence type="ECO:0000256" key="9">
    <source>
        <dbReference type="SAM" id="Coils"/>
    </source>
</evidence>
<dbReference type="CDD" id="cd17546">
    <property type="entry name" value="REC_hyHK_CKI1_RcsC-like"/>
    <property type="match status" value="1"/>
</dbReference>
<keyword evidence="5" id="KW-0418">Kinase</keyword>
<feature type="domain" description="Response regulatory" evidence="12">
    <location>
        <begin position="709"/>
        <end position="824"/>
    </location>
</feature>
<dbReference type="Gene3D" id="3.30.565.10">
    <property type="entry name" value="Histidine kinase-like ATPase, C-terminal domain"/>
    <property type="match status" value="1"/>
</dbReference>
<dbReference type="SUPFAM" id="SSF47384">
    <property type="entry name" value="Homodimeric domain of signal transducing histidine kinase"/>
    <property type="match status" value="1"/>
</dbReference>
<dbReference type="SUPFAM" id="SSF48452">
    <property type="entry name" value="TPR-like"/>
    <property type="match status" value="1"/>
</dbReference>
<evidence type="ECO:0000256" key="8">
    <source>
        <dbReference type="PROSITE-ProRule" id="PRU00339"/>
    </source>
</evidence>
<evidence type="ECO:0000259" key="12">
    <source>
        <dbReference type="PROSITE" id="PS50110"/>
    </source>
</evidence>
<evidence type="ECO:0000313" key="13">
    <source>
        <dbReference type="EMBL" id="TKB05297.1"/>
    </source>
</evidence>
<dbReference type="Pfam" id="PF00072">
    <property type="entry name" value="Response_reg"/>
    <property type="match status" value="1"/>
</dbReference>
<gene>
    <name evidence="13" type="ORF">E5672_03615</name>
</gene>
<keyword evidence="9" id="KW-0175">Coiled coil</keyword>
<dbReference type="SMART" id="SM00387">
    <property type="entry name" value="HATPase_c"/>
    <property type="match status" value="1"/>
</dbReference>
<feature type="modified residue" description="4-aspartylphosphate" evidence="7">
    <location>
        <position position="758"/>
    </location>
</feature>
<reference evidence="13 14" key="1">
    <citation type="submission" date="2019-04" db="EMBL/GenBank/DDBJ databases">
        <title>Alteromonas portus sp. nov., an alginate lyase-excreting marine bacterium.</title>
        <authorList>
            <person name="Huang H."/>
            <person name="Mo K."/>
            <person name="Bao S."/>
        </authorList>
    </citation>
    <scope>NUCLEOTIDE SEQUENCE [LARGE SCALE GENOMIC DNA]</scope>
    <source>
        <strain evidence="13 14">HB161718</strain>
    </source>
</reference>
<dbReference type="PROSITE" id="PS50005">
    <property type="entry name" value="TPR"/>
    <property type="match status" value="1"/>
</dbReference>
<dbReference type="FunFam" id="3.30.565.10:FF:000010">
    <property type="entry name" value="Sensor histidine kinase RcsC"/>
    <property type="match status" value="1"/>
</dbReference>
<dbReference type="PROSITE" id="PS50293">
    <property type="entry name" value="TPR_REGION"/>
    <property type="match status" value="1"/>
</dbReference>
<dbReference type="InterPro" id="IPR004358">
    <property type="entry name" value="Sig_transdc_His_kin-like_C"/>
</dbReference>
<accession>A0A4U0ZKG5</accession>
<dbReference type="GO" id="GO:0000155">
    <property type="term" value="F:phosphorelay sensor kinase activity"/>
    <property type="evidence" value="ECO:0007669"/>
    <property type="project" value="InterPro"/>
</dbReference>
<dbReference type="InterPro" id="IPR036890">
    <property type="entry name" value="HATPase_C_sf"/>
</dbReference>
<dbReference type="Proteomes" id="UP000305471">
    <property type="component" value="Unassembled WGS sequence"/>
</dbReference>
<keyword evidence="10" id="KW-0472">Membrane</keyword>
<dbReference type="CDD" id="cd00082">
    <property type="entry name" value="HisKA"/>
    <property type="match status" value="1"/>
</dbReference>
<keyword evidence="3 7" id="KW-0597">Phosphoprotein</keyword>
<dbReference type="PRINTS" id="PR00344">
    <property type="entry name" value="BCTRLSENSOR"/>
</dbReference>
<evidence type="ECO:0000256" key="1">
    <source>
        <dbReference type="ARBA" id="ARBA00000085"/>
    </source>
</evidence>
<evidence type="ECO:0000256" key="6">
    <source>
        <dbReference type="ARBA" id="ARBA00023012"/>
    </source>
</evidence>
<dbReference type="SMART" id="SM00448">
    <property type="entry name" value="REC"/>
    <property type="match status" value="1"/>
</dbReference>
<dbReference type="PROSITE" id="PS50110">
    <property type="entry name" value="RESPONSE_REGULATORY"/>
    <property type="match status" value="1"/>
</dbReference>
<keyword evidence="10" id="KW-0812">Transmembrane</keyword>
<dbReference type="EMBL" id="SWCO01000001">
    <property type="protein sequence ID" value="TKB05297.1"/>
    <property type="molecule type" value="Genomic_DNA"/>
</dbReference>
<evidence type="ECO:0000256" key="2">
    <source>
        <dbReference type="ARBA" id="ARBA00012438"/>
    </source>
</evidence>
<feature type="domain" description="Histidine kinase" evidence="11">
    <location>
        <begin position="466"/>
        <end position="687"/>
    </location>
</feature>
<evidence type="ECO:0000256" key="7">
    <source>
        <dbReference type="PROSITE-ProRule" id="PRU00169"/>
    </source>
</evidence>
<evidence type="ECO:0000256" key="5">
    <source>
        <dbReference type="ARBA" id="ARBA00022777"/>
    </source>
</evidence>
<dbReference type="EC" id="2.7.13.3" evidence="2"/>
<dbReference type="SUPFAM" id="SSF52172">
    <property type="entry name" value="CheY-like"/>
    <property type="match status" value="1"/>
</dbReference>
<dbReference type="InterPro" id="IPR003661">
    <property type="entry name" value="HisK_dim/P_dom"/>
</dbReference>
<comment type="caution">
    <text evidence="13">The sequence shown here is derived from an EMBL/GenBank/DDBJ whole genome shotgun (WGS) entry which is preliminary data.</text>
</comment>
<feature type="transmembrane region" description="Helical" evidence="10">
    <location>
        <begin position="413"/>
        <end position="436"/>
    </location>
</feature>
<evidence type="ECO:0000256" key="3">
    <source>
        <dbReference type="ARBA" id="ARBA00022553"/>
    </source>
</evidence>
<dbReference type="InterPro" id="IPR019734">
    <property type="entry name" value="TPR_rpt"/>
</dbReference>
<dbReference type="SMART" id="SM00028">
    <property type="entry name" value="TPR"/>
    <property type="match status" value="2"/>
</dbReference>
<dbReference type="Pfam" id="PF13424">
    <property type="entry name" value="TPR_12"/>
    <property type="match status" value="1"/>
</dbReference>
<dbReference type="InterPro" id="IPR011990">
    <property type="entry name" value="TPR-like_helical_dom_sf"/>
</dbReference>
<organism evidence="13 14">
    <name type="scientific">Alteromonas portus</name>
    <dbReference type="NCBI Taxonomy" id="2565549"/>
    <lineage>
        <taxon>Bacteria</taxon>
        <taxon>Pseudomonadati</taxon>
        <taxon>Pseudomonadota</taxon>
        <taxon>Gammaproteobacteria</taxon>
        <taxon>Alteromonadales</taxon>
        <taxon>Alteromonadaceae</taxon>
        <taxon>Alteromonas/Salinimonas group</taxon>
        <taxon>Alteromonas</taxon>
    </lineage>
</organism>
<dbReference type="CDD" id="cd16922">
    <property type="entry name" value="HATPase_EvgS-ArcB-TorS-like"/>
    <property type="match status" value="1"/>
</dbReference>
<protein>
    <recommendedName>
        <fullName evidence="2">histidine kinase</fullName>
        <ecNumber evidence="2">2.7.13.3</ecNumber>
    </recommendedName>
</protein>
<dbReference type="AlphaFoldDB" id="A0A4U0ZKG5"/>
<dbReference type="InterPro" id="IPR005467">
    <property type="entry name" value="His_kinase_dom"/>
</dbReference>
<dbReference type="Pfam" id="PF00512">
    <property type="entry name" value="HisKA"/>
    <property type="match status" value="1"/>
</dbReference>
<feature type="coiled-coil region" evidence="9">
    <location>
        <begin position="373"/>
        <end position="407"/>
    </location>
</feature>
<dbReference type="PROSITE" id="PS50109">
    <property type="entry name" value="HIS_KIN"/>
    <property type="match status" value="1"/>
</dbReference>
<evidence type="ECO:0000313" key="14">
    <source>
        <dbReference type="Proteomes" id="UP000305471"/>
    </source>
</evidence>
<feature type="repeat" description="TPR" evidence="8">
    <location>
        <begin position="208"/>
        <end position="241"/>
    </location>
</feature>
<dbReference type="SUPFAM" id="SSF55874">
    <property type="entry name" value="ATPase domain of HSP90 chaperone/DNA topoisomerase II/histidine kinase"/>
    <property type="match status" value="1"/>
</dbReference>
<evidence type="ECO:0000256" key="4">
    <source>
        <dbReference type="ARBA" id="ARBA00022679"/>
    </source>
</evidence>
<dbReference type="Gene3D" id="1.25.40.10">
    <property type="entry name" value="Tetratricopeptide repeat domain"/>
    <property type="match status" value="2"/>
</dbReference>
<keyword evidence="6" id="KW-0902">Two-component regulatory system</keyword>
<dbReference type="Gene3D" id="3.40.50.2300">
    <property type="match status" value="1"/>
</dbReference>
<sequence>MWCVGTVHANASIAEDVSKIKIDVETSVPMPIGAAIEKLEAWLLSEDLTLDEKRKVGALYVQYQLAIHQRPSDQIINTLTKLQDNTSDGLTIATGVARMHGISAEYKKAYAYFDKVISTPNIPPSIKAYALIYQVLTYSEGQVFAPNAELINSVNDILTKHKLTELRPLYYAIVADYYQSVSAYDIALTYYDKSLEGAQAEYQRILVSDNLYAIGILYRNLKEYSKAIDYFERAIEYDSQIDINYSEFLATYGIATTYYRSGNLKKALTLSDNVLAHPLSSSFYNSEIYRLKAEAHLSLGELNEATDALNNARKLYDLNREDEQTTWRAQLDKTEAYITAAKGDHALAFKQFEVFHQAYLNAKKYEDLELIKSANLVDQITQEKDRANQLENENKAFEEALLIKTEAQRTQSLFSTLLIVLVTLTLLTIIIILILLSKSRQANALYLTAKEKAELNNRLKSEFISNISHEIRTPLNAIIGFGQSLASRAEDVQAKDLTKKIVNASEMLLQLINDLLDFSKIEAGKLTLAIRPHNINESLLTLVDIFSDQAERKGLLLQLRIDKSLNIDLMFDELRFKQILANLLSNAIKFSDKGVIEIGLSVAEVNERQCTLHCWVKDNGIGISKENQVKLFTPFTQAESSIARKYGGTGLGLNISNNLLKLMGSSLTLESELAHGSTFSFDVTFAIAEDIDEPLPEKDKQPCLLKGARILLAEDNDINVEVIKALLDEYHLDFTHVSNGQKAIDALKANTYDLVLMDIQMPEVDGLSATRHIRDALKLKTPIVALTANAMQQDIEDCLAAGMDAHVGKPIDKTRLVAILNDFLTRRA</sequence>
<dbReference type="SMART" id="SM00388">
    <property type="entry name" value="HisKA"/>
    <property type="match status" value="1"/>
</dbReference>
<dbReference type="PANTHER" id="PTHR43047:SF78">
    <property type="entry name" value="SENSORY_REGULATORY PROTEIN RPFC"/>
    <property type="match status" value="1"/>
</dbReference>
<evidence type="ECO:0000259" key="11">
    <source>
        <dbReference type="PROSITE" id="PS50109"/>
    </source>
</evidence>
<dbReference type="Gene3D" id="1.10.287.130">
    <property type="match status" value="1"/>
</dbReference>
<keyword evidence="10" id="KW-1133">Transmembrane helix</keyword>
<keyword evidence="8" id="KW-0802">TPR repeat</keyword>
<name>A0A4U0ZKG5_9ALTE</name>